<reference evidence="6 7" key="1">
    <citation type="submission" date="2020-01" db="EMBL/GenBank/DDBJ databases">
        <title>Aspergillus terreus IFO 6365 whole genome shotgun sequence.</title>
        <authorList>
            <person name="Kanamasa S."/>
            <person name="Takahashi H."/>
        </authorList>
    </citation>
    <scope>NUCLEOTIDE SEQUENCE [LARGE SCALE GENOMIC DNA]</scope>
    <source>
        <strain evidence="6 7">IFO 6365</strain>
    </source>
</reference>
<dbReference type="GO" id="GO:0016020">
    <property type="term" value="C:membrane"/>
    <property type="evidence" value="ECO:0007669"/>
    <property type="project" value="UniProtKB-SubCell"/>
</dbReference>
<keyword evidence="4" id="KW-1133">Transmembrane helix</keyword>
<comment type="subcellular location">
    <subcellularLocation>
        <location evidence="1">Membrane</location>
        <topology evidence="1">Multi-pass membrane protein</topology>
    </subcellularLocation>
</comment>
<keyword evidence="5" id="KW-0472">Membrane</keyword>
<dbReference type="PANTHER" id="PTHR43791:SF52">
    <property type="entry name" value="TRANSPORTER, PUTATIVE (AFU_ORTHOLOGUE AFUA_1G11820)-RELATED"/>
    <property type="match status" value="1"/>
</dbReference>
<evidence type="ECO:0000313" key="6">
    <source>
        <dbReference type="EMBL" id="GFF18548.1"/>
    </source>
</evidence>
<evidence type="ECO:0000256" key="1">
    <source>
        <dbReference type="ARBA" id="ARBA00004141"/>
    </source>
</evidence>
<keyword evidence="7" id="KW-1185">Reference proteome</keyword>
<dbReference type="AlphaFoldDB" id="A0A5M3ZAW3"/>
<gene>
    <name evidence="6" type="ORF">ATEIFO6365_0008049200</name>
</gene>
<name>A0A5M3ZAW3_ASPTE</name>
<comment type="caution">
    <text evidence="6">The sequence shown here is derived from an EMBL/GenBank/DDBJ whole genome shotgun (WGS) entry which is preliminary data.</text>
</comment>
<dbReference type="SUPFAM" id="SSF103473">
    <property type="entry name" value="MFS general substrate transporter"/>
    <property type="match status" value="1"/>
</dbReference>
<organism evidence="6 7">
    <name type="scientific">Aspergillus terreus</name>
    <dbReference type="NCBI Taxonomy" id="33178"/>
    <lineage>
        <taxon>Eukaryota</taxon>
        <taxon>Fungi</taxon>
        <taxon>Dikarya</taxon>
        <taxon>Ascomycota</taxon>
        <taxon>Pezizomycotina</taxon>
        <taxon>Eurotiomycetes</taxon>
        <taxon>Eurotiomycetidae</taxon>
        <taxon>Eurotiales</taxon>
        <taxon>Aspergillaceae</taxon>
        <taxon>Aspergillus</taxon>
        <taxon>Aspergillus subgen. Circumdati</taxon>
    </lineage>
</organism>
<evidence type="ECO:0000256" key="3">
    <source>
        <dbReference type="ARBA" id="ARBA00022692"/>
    </source>
</evidence>
<evidence type="ECO:0000313" key="7">
    <source>
        <dbReference type="Proteomes" id="UP000452235"/>
    </source>
</evidence>
<proteinExistence type="predicted"/>
<evidence type="ECO:0000256" key="2">
    <source>
        <dbReference type="ARBA" id="ARBA00022448"/>
    </source>
</evidence>
<dbReference type="VEuPathDB" id="FungiDB:ATEG_06754"/>
<dbReference type="Gene3D" id="1.20.1250.20">
    <property type="entry name" value="MFS general substrate transporter like domains"/>
    <property type="match status" value="1"/>
</dbReference>
<dbReference type="Proteomes" id="UP000452235">
    <property type="component" value="Unassembled WGS sequence"/>
</dbReference>
<sequence>MDRLDGPAWKRIMSDWDLYVGSLIYLGITVSGYATALFIPSIVKSLGYSGVDSQVHSIPVWAVAAVVTNIVPYLTDCLQRLQHRYGFIMFGVRFASIGYTILYCQGPHPGGLNVHVRYMAVFFVTTGHYKRAIGLAIQIGFGNPGGIVASNIFNSDAAPRYTVGYSVSLAMIVLCGILSTVFASGLAIENKKRDQGKRDYRFQLDETIRNNMGDDDPTFRFSL</sequence>
<dbReference type="GO" id="GO:0022857">
    <property type="term" value="F:transmembrane transporter activity"/>
    <property type="evidence" value="ECO:0007669"/>
    <property type="project" value="TreeGrafter"/>
</dbReference>
<accession>A0A5M3ZAW3</accession>
<keyword evidence="2" id="KW-0813">Transport</keyword>
<evidence type="ECO:0000256" key="4">
    <source>
        <dbReference type="ARBA" id="ARBA00022989"/>
    </source>
</evidence>
<dbReference type="InterPro" id="IPR036259">
    <property type="entry name" value="MFS_trans_sf"/>
</dbReference>
<dbReference type="EMBL" id="BLJY01000008">
    <property type="protein sequence ID" value="GFF18548.1"/>
    <property type="molecule type" value="Genomic_DNA"/>
</dbReference>
<protein>
    <submittedName>
        <fullName evidence="6">Transmembrane transporter</fullName>
    </submittedName>
</protein>
<dbReference type="PANTHER" id="PTHR43791">
    <property type="entry name" value="PERMEASE-RELATED"/>
    <property type="match status" value="1"/>
</dbReference>
<dbReference type="OrthoDB" id="19923at2759"/>
<evidence type="ECO:0000256" key="5">
    <source>
        <dbReference type="ARBA" id="ARBA00023136"/>
    </source>
</evidence>
<keyword evidence="3 6" id="KW-0812">Transmembrane</keyword>